<reference evidence="9 10" key="1">
    <citation type="journal article" date="2016" name="Sci. Rep.">
        <title>Metabolic traits of an uncultured archaeal lineage -MSBL1- from brine pools of the Red Sea.</title>
        <authorList>
            <person name="Mwirichia R."/>
            <person name="Alam I."/>
            <person name="Rashid M."/>
            <person name="Vinu M."/>
            <person name="Ba-Alawi W."/>
            <person name="Anthony Kamau A."/>
            <person name="Kamanda Ngugi D."/>
            <person name="Goker M."/>
            <person name="Klenk H.P."/>
            <person name="Bajic V."/>
            <person name="Stingl U."/>
        </authorList>
    </citation>
    <scope>NUCLEOTIDE SEQUENCE [LARGE SCALE GENOMIC DNA]</scope>
    <source>
        <strain evidence="9">SCGC-AAA259I09</strain>
    </source>
</reference>
<dbReference type="NCBIfam" id="NF003046">
    <property type="entry name" value="PRK03955.1"/>
    <property type="match status" value="1"/>
</dbReference>
<dbReference type="InterPro" id="IPR002840">
    <property type="entry name" value="PMDh-S-like_dom"/>
</dbReference>
<dbReference type="GO" id="GO:0019287">
    <property type="term" value="P:isopentenyl diphosphate biosynthetic process, mevalonate pathway"/>
    <property type="evidence" value="ECO:0007669"/>
    <property type="project" value="UniProtKB-UniRule"/>
</dbReference>
<evidence type="ECO:0000256" key="1">
    <source>
        <dbReference type="ARBA" id="ARBA00005092"/>
    </source>
</evidence>
<evidence type="ECO:0000256" key="4">
    <source>
        <dbReference type="ARBA" id="ARBA00045120"/>
    </source>
</evidence>
<dbReference type="PATRIC" id="fig|1698267.3.peg.70"/>
<evidence type="ECO:0000256" key="5">
    <source>
        <dbReference type="ARBA" id="ARBA00045299"/>
    </source>
</evidence>
<comment type="pathway">
    <text evidence="1 7">Isoprenoid biosynthesis; isopentenyl diphosphate biosynthesis via mevalonate pathway.</text>
</comment>
<dbReference type="EC" id="4.2.1.182" evidence="7"/>
<comment type="function">
    <text evidence="5 7">Component of a hydro-lyase that catalyzes the dehydration of mevalonate 5-phosphate (MVA5P) to form trans-anhydromevalonate 5-phosphate (tAHMP). Involved in the archaeal mevalonate (MVA) pathway, which provides fundamental precursors for isoprenoid biosynthesis, such as isopentenyl diphosphate (IPP) and dimethylallyl diphosphate (DMAPP).</text>
</comment>
<dbReference type="Proteomes" id="UP000070463">
    <property type="component" value="Unassembled WGS sequence"/>
</dbReference>
<dbReference type="AlphaFoldDB" id="A0A133UVW9"/>
<comment type="subunit">
    <text evidence="6 7">Heterodimer composed of a large subunit (PMDh-L) and a small subunit (PMDh-S).</text>
</comment>
<feature type="domain" description="Phosphomevalonate dehydratase small subunit-like" evidence="8">
    <location>
        <begin position="24"/>
        <end position="103"/>
    </location>
</feature>
<organism evidence="9 10">
    <name type="scientific">candidate division MSBL1 archaeon SCGC-AAA259I09</name>
    <dbReference type="NCBI Taxonomy" id="1698267"/>
    <lineage>
        <taxon>Archaea</taxon>
        <taxon>Methanobacteriati</taxon>
        <taxon>Methanobacteriota</taxon>
        <taxon>candidate division MSBL1</taxon>
    </lineage>
</organism>
<comment type="similarity">
    <text evidence="7">Belongs to the AcnX type II small subunit family.</text>
</comment>
<evidence type="ECO:0000259" key="8">
    <source>
        <dbReference type="Pfam" id="PF01989"/>
    </source>
</evidence>
<proteinExistence type="inferred from homology"/>
<name>A0A133UVW9_9EURY</name>
<gene>
    <name evidence="9" type="ORF">AKJ37_00300</name>
</gene>
<evidence type="ECO:0000256" key="2">
    <source>
        <dbReference type="ARBA" id="ARBA00023229"/>
    </source>
</evidence>
<evidence type="ECO:0000256" key="3">
    <source>
        <dbReference type="ARBA" id="ARBA00023239"/>
    </source>
</evidence>
<dbReference type="CDD" id="cd01356">
    <property type="entry name" value="AcnX_swivel"/>
    <property type="match status" value="1"/>
</dbReference>
<comment type="caution">
    <text evidence="9">The sequence shown here is derived from an EMBL/GenBank/DDBJ whole genome shotgun (WGS) entry which is preliminary data.</text>
</comment>
<dbReference type="PIRSF" id="PIRSF004966">
    <property type="entry name" value="UCP004966"/>
    <property type="match status" value="1"/>
</dbReference>
<feature type="active site" description="Proton acceptor" evidence="7">
    <location>
        <position position="62"/>
    </location>
</feature>
<dbReference type="InterPro" id="IPR020794">
    <property type="entry name" value="PMDh_S"/>
</dbReference>
<evidence type="ECO:0000256" key="6">
    <source>
        <dbReference type="ARBA" id="ARBA00046520"/>
    </source>
</evidence>
<dbReference type="PANTHER" id="PTHR36577:SF3">
    <property type="entry name" value="DUF521 DOMAIN PROTEIN (AFU_ORTHOLOGUE AFUA_6G00490)"/>
    <property type="match status" value="1"/>
</dbReference>
<comment type="catalytic activity">
    <reaction evidence="4">
        <text>(R)-5-phosphomevalonate = (2E)-3-methyl-5-phosphooxypent-2-enoate + H2O</text>
        <dbReference type="Rhea" id="RHEA:78975"/>
        <dbReference type="ChEBI" id="CHEBI:15377"/>
        <dbReference type="ChEBI" id="CHEBI:58146"/>
        <dbReference type="ChEBI" id="CHEBI:229665"/>
        <dbReference type="EC" id="4.2.1.182"/>
    </reaction>
    <physiologicalReaction direction="left-to-right" evidence="4">
        <dbReference type="Rhea" id="RHEA:78976"/>
    </physiologicalReaction>
</comment>
<keyword evidence="10" id="KW-1185">Reference proteome</keyword>
<dbReference type="PANTHER" id="PTHR36577">
    <property type="entry name" value="DUF521 DOMAIN PROTEIN (AFU_ORTHOLOGUE AFUA_6G00490)"/>
    <property type="match status" value="1"/>
</dbReference>
<dbReference type="Gene3D" id="3.50.30.10">
    <property type="entry name" value="Phosphohistidine domain"/>
    <property type="match status" value="1"/>
</dbReference>
<protein>
    <recommendedName>
        <fullName evidence="7">Phosphomevalonate dehydratase small subunit</fullName>
        <shortName evidence="7">PMDh small subunit</shortName>
        <shortName evidence="7">PMDh-S</shortName>
        <ecNumber evidence="7">4.2.1.182</ecNumber>
    </recommendedName>
</protein>
<evidence type="ECO:0000313" key="9">
    <source>
        <dbReference type="EMBL" id="KXA98344.1"/>
    </source>
</evidence>
<dbReference type="SUPFAM" id="SSF52016">
    <property type="entry name" value="LeuD/IlvD-like"/>
    <property type="match status" value="1"/>
</dbReference>
<evidence type="ECO:0000313" key="10">
    <source>
        <dbReference type="Proteomes" id="UP000070463"/>
    </source>
</evidence>
<evidence type="ECO:0000256" key="7">
    <source>
        <dbReference type="HAMAP-Rule" id="MF_00078"/>
    </source>
</evidence>
<keyword evidence="3 7" id="KW-0456">Lyase</keyword>
<accession>A0A133UVW9</accession>
<keyword evidence="2 7" id="KW-0414">Isoprene biosynthesis</keyword>
<dbReference type="EMBL" id="LHXR01000002">
    <property type="protein sequence ID" value="KXA98344.1"/>
    <property type="molecule type" value="Genomic_DNA"/>
</dbReference>
<dbReference type="GO" id="GO:0016836">
    <property type="term" value="F:hydro-lyase activity"/>
    <property type="evidence" value="ECO:0007669"/>
    <property type="project" value="UniProtKB-UniRule"/>
</dbReference>
<dbReference type="InterPro" id="IPR012016">
    <property type="entry name" value="PMDh-S-like"/>
</dbReference>
<dbReference type="HAMAP" id="MF_00078">
    <property type="entry name" value="PMDh_S"/>
    <property type="match status" value="1"/>
</dbReference>
<dbReference type="Pfam" id="PF01989">
    <property type="entry name" value="AcnX_swivel_put"/>
    <property type="match status" value="1"/>
</dbReference>
<sequence length="139" mass="14829">MKLSGKVVRDGEAKGEALVSEEPISFLGGIDPETGEVIEQGHQLENKCVKNRVLVFPHGKGSTVGSYVLYQLARNGNAPVAIINDSAEPIVAVGAIIADIPMVHKLDKKATELIEDGDIITIQGKNVRVEKIGSTSRKT</sequence>